<reference evidence="2 3" key="1">
    <citation type="submission" date="2015-08" db="EMBL/GenBank/DDBJ databases">
        <authorList>
            <person name="Babu N.S."/>
            <person name="Beckwith C.J."/>
            <person name="Beseler K.G."/>
            <person name="Brison A."/>
            <person name="Carone J.V."/>
            <person name="Caskin T.P."/>
            <person name="Diamond M."/>
            <person name="Durham M.E."/>
            <person name="Foxe J.M."/>
            <person name="Go M."/>
            <person name="Henderson B.A."/>
            <person name="Jones I.B."/>
            <person name="McGettigan J.A."/>
            <person name="Micheletti S.J."/>
            <person name="Nasrallah M.E."/>
            <person name="Ortiz D."/>
            <person name="Piller C.R."/>
            <person name="Privatt S.R."/>
            <person name="Schneider S.L."/>
            <person name="Sharp S."/>
            <person name="Smith T.C."/>
            <person name="Stanton J.D."/>
            <person name="Ullery H.E."/>
            <person name="Wilson R.J."/>
            <person name="Serrano M.G."/>
            <person name="Buck G."/>
            <person name="Lee V."/>
            <person name="Wang Y."/>
            <person name="Carvalho R."/>
            <person name="Voegtly L."/>
            <person name="Shi R."/>
            <person name="Duckworth R."/>
            <person name="Johnson A."/>
            <person name="Loviza R."/>
            <person name="Walstead R."/>
            <person name="Shah Z."/>
            <person name="Kiflezghi M."/>
            <person name="Wade K."/>
            <person name="Ball S.L."/>
            <person name="Bradley K.W."/>
            <person name="Asai D.J."/>
            <person name="Bowman C.A."/>
            <person name="Russell D.A."/>
            <person name="Pope W.H."/>
            <person name="Jacobs-Sera D."/>
            <person name="Hendrix R.W."/>
            <person name="Hatfull G.F."/>
        </authorList>
    </citation>
    <scope>NUCLEOTIDE SEQUENCE [LARGE SCALE GENOMIC DNA]</scope>
    <source>
        <strain evidence="2 3">DSM 27648</strain>
    </source>
</reference>
<evidence type="ECO:0008006" key="4">
    <source>
        <dbReference type="Google" id="ProtNLM"/>
    </source>
</evidence>
<dbReference type="AlphaFoldDB" id="A0A0K1PK42"/>
<protein>
    <recommendedName>
        <fullName evidence="4">DUF5666 domain-containing protein</fullName>
    </recommendedName>
</protein>
<dbReference type="OrthoDB" id="481082at2"/>
<evidence type="ECO:0000313" key="3">
    <source>
        <dbReference type="Proteomes" id="UP000064967"/>
    </source>
</evidence>
<feature type="signal peptide" evidence="1">
    <location>
        <begin position="1"/>
        <end position="17"/>
    </location>
</feature>
<accession>A0A0K1PK42</accession>
<dbReference type="Proteomes" id="UP000064967">
    <property type="component" value="Chromosome"/>
</dbReference>
<dbReference type="RefSeq" id="WP_146645459.1">
    <property type="nucleotide sequence ID" value="NZ_CP012333.1"/>
</dbReference>
<keyword evidence="1" id="KW-0732">Signal</keyword>
<organism evidence="2 3">
    <name type="scientific">Labilithrix luteola</name>
    <dbReference type="NCBI Taxonomy" id="1391654"/>
    <lineage>
        <taxon>Bacteria</taxon>
        <taxon>Pseudomonadati</taxon>
        <taxon>Myxococcota</taxon>
        <taxon>Polyangia</taxon>
        <taxon>Polyangiales</taxon>
        <taxon>Labilitrichaceae</taxon>
        <taxon>Labilithrix</taxon>
    </lineage>
</organism>
<evidence type="ECO:0000256" key="1">
    <source>
        <dbReference type="SAM" id="SignalP"/>
    </source>
</evidence>
<keyword evidence="3" id="KW-1185">Reference proteome</keyword>
<dbReference type="EMBL" id="CP012333">
    <property type="protein sequence ID" value="AKU93756.1"/>
    <property type="molecule type" value="Genomic_DNA"/>
</dbReference>
<evidence type="ECO:0000313" key="2">
    <source>
        <dbReference type="EMBL" id="AKU93756.1"/>
    </source>
</evidence>
<dbReference type="KEGG" id="llu:AKJ09_00420"/>
<name>A0A0K1PK42_9BACT</name>
<sequence>MLLLRFLTLLFSTCAGANCNQPAPPPQDPAAAQGEPVVREVTGRVVEHAVTLNGDLTGVVLEDRTRVHFPPAAGATLTPLLRGGRTVRVIGVQHPGPQGLVLEASSITSVDDGVTVNVPEAVPPAATHR</sequence>
<gene>
    <name evidence="2" type="ORF">AKJ09_00420</name>
</gene>
<feature type="chain" id="PRO_5005465853" description="DUF5666 domain-containing protein" evidence="1">
    <location>
        <begin position="18"/>
        <end position="129"/>
    </location>
</feature>
<proteinExistence type="predicted"/>